<reference evidence="5 6" key="1">
    <citation type="submission" date="2019-06" db="EMBL/GenBank/DDBJ databases">
        <title>Genomic Encyclopedia of Type Strains, Phase IV (KMG-V): Genome sequencing to study the core and pangenomes of soil and plant-associated prokaryotes.</title>
        <authorList>
            <person name="Whitman W."/>
        </authorList>
    </citation>
    <scope>NUCLEOTIDE SEQUENCE [LARGE SCALE GENOMIC DNA]</scope>
    <source>
        <strain evidence="5 6">BR 11880</strain>
    </source>
</reference>
<feature type="active site" description="Proton acceptor" evidence="3">
    <location>
        <position position="84"/>
    </location>
</feature>
<keyword evidence="2 5" id="KW-0413">Isomerase</keyword>
<dbReference type="SUPFAM" id="SSF89623">
    <property type="entry name" value="Ribose/Galactose isomerase RpiB/AlsB"/>
    <property type="match status" value="1"/>
</dbReference>
<dbReference type="Gene3D" id="3.40.1400.10">
    <property type="entry name" value="Sugar-phosphate isomerase, RpiB/LacA/LacB"/>
    <property type="match status" value="1"/>
</dbReference>
<dbReference type="GO" id="GO:0005975">
    <property type="term" value="P:carbohydrate metabolic process"/>
    <property type="evidence" value="ECO:0007669"/>
    <property type="project" value="InterPro"/>
</dbReference>
<evidence type="ECO:0000256" key="3">
    <source>
        <dbReference type="PIRSR" id="PIRSR005384-1"/>
    </source>
</evidence>
<evidence type="ECO:0000313" key="5">
    <source>
        <dbReference type="EMBL" id="TWB22109.1"/>
    </source>
</evidence>
<sequence length="160" mass="16705">MRARPGFAHSRNGLGLMTAKTFAIASDHAGIELKAALKALLEEQGVTVLDLGTDGPASVDYPNFADAVAAALADGRAEAGVLICGTGIGISIAANRHRHVRAALCHDITTARLCRQHNDANVLVLGARIVGLEVARDCTLAFLSTPYEGGRHARRVAMLG</sequence>
<dbReference type="InterPro" id="IPR036569">
    <property type="entry name" value="RpiB_LacA_LacB_sf"/>
</dbReference>
<dbReference type="InterPro" id="IPR003500">
    <property type="entry name" value="RpiB_LacA_LacB"/>
</dbReference>
<organism evidence="5 6">
    <name type="scientific">Nitrospirillum amazonense</name>
    <dbReference type="NCBI Taxonomy" id="28077"/>
    <lineage>
        <taxon>Bacteria</taxon>
        <taxon>Pseudomonadati</taxon>
        <taxon>Pseudomonadota</taxon>
        <taxon>Alphaproteobacteria</taxon>
        <taxon>Rhodospirillales</taxon>
        <taxon>Azospirillaceae</taxon>
        <taxon>Nitrospirillum</taxon>
    </lineage>
</organism>
<feature type="active site" description="Proton donor" evidence="3">
    <location>
        <position position="117"/>
    </location>
</feature>
<dbReference type="PANTHER" id="PTHR30345">
    <property type="entry name" value="RIBOSE-5-PHOSPHATE ISOMERASE B"/>
    <property type="match status" value="1"/>
</dbReference>
<feature type="binding site" evidence="4">
    <location>
        <position position="155"/>
    </location>
    <ligand>
        <name>D-ribulose 5-phosphate</name>
        <dbReference type="ChEBI" id="CHEBI:58121"/>
    </ligand>
</feature>
<gene>
    <name evidence="5" type="ORF">FBZ89_104358</name>
</gene>
<evidence type="ECO:0000313" key="6">
    <source>
        <dbReference type="Proteomes" id="UP000319859"/>
    </source>
</evidence>
<evidence type="ECO:0000256" key="1">
    <source>
        <dbReference type="ARBA" id="ARBA00008754"/>
    </source>
</evidence>
<dbReference type="PANTHER" id="PTHR30345:SF0">
    <property type="entry name" value="DNA DAMAGE-REPAIR_TOLERATION PROTEIN DRT102"/>
    <property type="match status" value="1"/>
</dbReference>
<proteinExistence type="inferred from homology"/>
<comment type="caution">
    <text evidence="5">The sequence shown here is derived from an EMBL/GenBank/DDBJ whole genome shotgun (WGS) entry which is preliminary data.</text>
</comment>
<protein>
    <submittedName>
        <fullName evidence="5">Ribose 5-phosphate isomerase B</fullName>
    </submittedName>
</protein>
<dbReference type="GO" id="GO:0016861">
    <property type="term" value="F:intramolecular oxidoreductase activity, interconverting aldoses and ketoses"/>
    <property type="evidence" value="ECO:0007669"/>
    <property type="project" value="UniProtKB-ARBA"/>
</dbReference>
<comment type="similarity">
    <text evidence="1">Belongs to the LacAB/RpiB family.</text>
</comment>
<dbReference type="AlphaFoldDB" id="A0A560FKH8"/>
<dbReference type="NCBIfam" id="TIGR00689">
    <property type="entry name" value="rpiB_lacA_lacB"/>
    <property type="match status" value="1"/>
</dbReference>
<accession>A0A560FKH8</accession>
<feature type="binding site" evidence="4">
    <location>
        <begin position="27"/>
        <end position="28"/>
    </location>
    <ligand>
        <name>D-ribulose 5-phosphate</name>
        <dbReference type="ChEBI" id="CHEBI:58121"/>
    </ligand>
</feature>
<dbReference type="Proteomes" id="UP000319859">
    <property type="component" value="Unassembled WGS sequence"/>
</dbReference>
<dbReference type="NCBIfam" id="NF004051">
    <property type="entry name" value="PRK05571.1"/>
    <property type="match status" value="1"/>
</dbReference>
<dbReference type="EMBL" id="VITN01000004">
    <property type="protein sequence ID" value="TWB22109.1"/>
    <property type="molecule type" value="Genomic_DNA"/>
</dbReference>
<name>A0A560FKH8_9PROT</name>
<dbReference type="NCBIfam" id="TIGR01120">
    <property type="entry name" value="rpiB"/>
    <property type="match status" value="1"/>
</dbReference>
<dbReference type="InterPro" id="IPR004785">
    <property type="entry name" value="RpiB"/>
</dbReference>
<feature type="binding site" evidence="4">
    <location>
        <position position="128"/>
    </location>
    <ligand>
        <name>D-ribulose 5-phosphate</name>
        <dbReference type="ChEBI" id="CHEBI:58121"/>
    </ligand>
</feature>
<dbReference type="PIRSF" id="PIRSF005384">
    <property type="entry name" value="RpiB_LacA_B"/>
    <property type="match status" value="1"/>
</dbReference>
<evidence type="ECO:0000256" key="4">
    <source>
        <dbReference type="PIRSR" id="PIRSR005384-2"/>
    </source>
</evidence>
<dbReference type="Pfam" id="PF02502">
    <property type="entry name" value="LacAB_rpiB"/>
    <property type="match status" value="1"/>
</dbReference>
<feature type="binding site" evidence="4">
    <location>
        <position position="151"/>
    </location>
    <ligand>
        <name>D-ribulose 5-phosphate</name>
        <dbReference type="ChEBI" id="CHEBI:58121"/>
    </ligand>
</feature>
<evidence type="ECO:0000256" key="2">
    <source>
        <dbReference type="ARBA" id="ARBA00023235"/>
    </source>
</evidence>
<feature type="binding site" evidence="4">
    <location>
        <position position="118"/>
    </location>
    <ligand>
        <name>D-ribulose 5-phosphate</name>
        <dbReference type="ChEBI" id="CHEBI:58121"/>
    </ligand>
</feature>
<feature type="binding site" evidence="4">
    <location>
        <begin position="85"/>
        <end position="89"/>
    </location>
    <ligand>
        <name>D-ribulose 5-phosphate</name>
        <dbReference type="ChEBI" id="CHEBI:58121"/>
    </ligand>
</feature>